<evidence type="ECO:0000256" key="5">
    <source>
        <dbReference type="ARBA" id="ARBA00022692"/>
    </source>
</evidence>
<keyword evidence="3" id="KW-0813">Transport</keyword>
<evidence type="ECO:0008006" key="13">
    <source>
        <dbReference type="Google" id="ProtNLM"/>
    </source>
</evidence>
<dbReference type="PRINTS" id="PR01651">
    <property type="entry name" value="SECGEXPORT"/>
</dbReference>
<keyword evidence="6" id="KW-0653">Protein transport</keyword>
<keyword evidence="4" id="KW-1003">Cell membrane</keyword>
<dbReference type="AlphaFoldDB" id="A0A381PTS6"/>
<keyword evidence="9 11" id="KW-0472">Membrane</keyword>
<evidence type="ECO:0000256" key="1">
    <source>
        <dbReference type="ARBA" id="ARBA00004651"/>
    </source>
</evidence>
<sequence>MITVYDVLLVVLILDGIFLGVVVLLQSGKGGGLAAMGGGAAATDGILGGRQATTMLTRATWTTGSVFMLLSLVLSIMSSRAQLPQSILRQDAAPAVEAGQAILPGLLDETGDVGDGSAEPIEAPSDGAGND</sequence>
<feature type="region of interest" description="Disordered" evidence="10">
    <location>
        <begin position="106"/>
        <end position="131"/>
    </location>
</feature>
<gene>
    <name evidence="12" type="ORF">METZ01_LOCUS21717</name>
</gene>
<dbReference type="InterPro" id="IPR004692">
    <property type="entry name" value="SecG"/>
</dbReference>
<evidence type="ECO:0000256" key="3">
    <source>
        <dbReference type="ARBA" id="ARBA00022448"/>
    </source>
</evidence>
<evidence type="ECO:0000256" key="4">
    <source>
        <dbReference type="ARBA" id="ARBA00022475"/>
    </source>
</evidence>
<comment type="subcellular location">
    <subcellularLocation>
        <location evidence="1">Cell membrane</location>
        <topology evidence="1">Multi-pass membrane protein</topology>
    </subcellularLocation>
</comment>
<organism evidence="12">
    <name type="scientific">marine metagenome</name>
    <dbReference type="NCBI Taxonomy" id="408172"/>
    <lineage>
        <taxon>unclassified sequences</taxon>
        <taxon>metagenomes</taxon>
        <taxon>ecological metagenomes</taxon>
    </lineage>
</organism>
<dbReference type="Pfam" id="PF03840">
    <property type="entry name" value="SecG"/>
    <property type="match status" value="1"/>
</dbReference>
<name>A0A381PTS6_9ZZZZ</name>
<evidence type="ECO:0000313" key="12">
    <source>
        <dbReference type="EMBL" id="SUZ68863.1"/>
    </source>
</evidence>
<dbReference type="GO" id="GO:0005886">
    <property type="term" value="C:plasma membrane"/>
    <property type="evidence" value="ECO:0007669"/>
    <property type="project" value="UniProtKB-SubCell"/>
</dbReference>
<dbReference type="NCBIfam" id="TIGR00810">
    <property type="entry name" value="secG"/>
    <property type="match status" value="1"/>
</dbReference>
<evidence type="ECO:0000256" key="10">
    <source>
        <dbReference type="SAM" id="MobiDB-lite"/>
    </source>
</evidence>
<keyword evidence="7 11" id="KW-1133">Transmembrane helix</keyword>
<dbReference type="GO" id="GO:0043952">
    <property type="term" value="P:protein transport by the Sec complex"/>
    <property type="evidence" value="ECO:0007669"/>
    <property type="project" value="TreeGrafter"/>
</dbReference>
<evidence type="ECO:0000256" key="11">
    <source>
        <dbReference type="SAM" id="Phobius"/>
    </source>
</evidence>
<proteinExistence type="inferred from homology"/>
<feature type="transmembrane region" description="Helical" evidence="11">
    <location>
        <begin position="59"/>
        <end position="77"/>
    </location>
</feature>
<evidence type="ECO:0000256" key="2">
    <source>
        <dbReference type="ARBA" id="ARBA00008445"/>
    </source>
</evidence>
<dbReference type="PANTHER" id="PTHR34182">
    <property type="entry name" value="PROTEIN-EXPORT MEMBRANE PROTEIN SECG"/>
    <property type="match status" value="1"/>
</dbReference>
<protein>
    <recommendedName>
        <fullName evidence="13">Protein-export membrane protein SecG</fullName>
    </recommendedName>
</protein>
<evidence type="ECO:0000256" key="7">
    <source>
        <dbReference type="ARBA" id="ARBA00022989"/>
    </source>
</evidence>
<evidence type="ECO:0000256" key="8">
    <source>
        <dbReference type="ARBA" id="ARBA00023010"/>
    </source>
</evidence>
<dbReference type="GO" id="GO:0065002">
    <property type="term" value="P:intracellular protein transmembrane transport"/>
    <property type="evidence" value="ECO:0007669"/>
    <property type="project" value="TreeGrafter"/>
</dbReference>
<dbReference type="EMBL" id="UINC01001046">
    <property type="protein sequence ID" value="SUZ68863.1"/>
    <property type="molecule type" value="Genomic_DNA"/>
</dbReference>
<keyword evidence="5 11" id="KW-0812">Transmembrane</keyword>
<accession>A0A381PTS6</accession>
<dbReference type="GO" id="GO:0015450">
    <property type="term" value="F:protein-transporting ATPase activity"/>
    <property type="evidence" value="ECO:0007669"/>
    <property type="project" value="InterPro"/>
</dbReference>
<keyword evidence="8" id="KW-0811">Translocation</keyword>
<evidence type="ECO:0000256" key="9">
    <source>
        <dbReference type="ARBA" id="ARBA00023136"/>
    </source>
</evidence>
<reference evidence="12" key="1">
    <citation type="submission" date="2018-05" db="EMBL/GenBank/DDBJ databases">
        <authorList>
            <person name="Lanie J.A."/>
            <person name="Ng W.-L."/>
            <person name="Kazmierczak K.M."/>
            <person name="Andrzejewski T.M."/>
            <person name="Davidsen T.M."/>
            <person name="Wayne K.J."/>
            <person name="Tettelin H."/>
            <person name="Glass J.I."/>
            <person name="Rusch D."/>
            <person name="Podicherti R."/>
            <person name="Tsui H.-C.T."/>
            <person name="Winkler M.E."/>
        </authorList>
    </citation>
    <scope>NUCLEOTIDE SEQUENCE</scope>
</reference>
<evidence type="ECO:0000256" key="6">
    <source>
        <dbReference type="ARBA" id="ARBA00022927"/>
    </source>
</evidence>
<dbReference type="PANTHER" id="PTHR34182:SF1">
    <property type="entry name" value="PROTEIN-EXPORT MEMBRANE PROTEIN SECG"/>
    <property type="match status" value="1"/>
</dbReference>
<dbReference type="GO" id="GO:0009306">
    <property type="term" value="P:protein secretion"/>
    <property type="evidence" value="ECO:0007669"/>
    <property type="project" value="InterPro"/>
</dbReference>
<comment type="similarity">
    <text evidence="2">Belongs to the SecG family.</text>
</comment>
<feature type="transmembrane region" description="Helical" evidence="11">
    <location>
        <begin position="7"/>
        <end position="26"/>
    </location>
</feature>